<sequence>MLQDTRRERGFELPLSSCRKVHEDHMRKEVMVVQVVVVVVVEDEVDEEDDRVQSRCSIQGTRYGVAARSDQWVVVSGLCGFLMGMMHFSQEEFLFPPSCVEPLVPA</sequence>
<dbReference type="AlphaFoldDB" id="A0A5B7DU48"/>
<keyword evidence="2" id="KW-1185">Reference proteome</keyword>
<accession>A0A5B7DU48</accession>
<gene>
    <name evidence="1" type="ORF">E2C01_017665</name>
</gene>
<evidence type="ECO:0000313" key="1">
    <source>
        <dbReference type="EMBL" id="MPC24579.1"/>
    </source>
</evidence>
<reference evidence="1 2" key="1">
    <citation type="submission" date="2019-05" db="EMBL/GenBank/DDBJ databases">
        <title>Another draft genome of Portunus trituberculatus and its Hox gene families provides insights of decapod evolution.</title>
        <authorList>
            <person name="Jeong J.-H."/>
            <person name="Song I."/>
            <person name="Kim S."/>
            <person name="Choi T."/>
            <person name="Kim D."/>
            <person name="Ryu S."/>
            <person name="Kim W."/>
        </authorList>
    </citation>
    <scope>NUCLEOTIDE SEQUENCE [LARGE SCALE GENOMIC DNA]</scope>
    <source>
        <tissue evidence="1">Muscle</tissue>
    </source>
</reference>
<name>A0A5B7DU48_PORTR</name>
<proteinExistence type="predicted"/>
<evidence type="ECO:0000313" key="2">
    <source>
        <dbReference type="Proteomes" id="UP000324222"/>
    </source>
</evidence>
<comment type="caution">
    <text evidence="1">The sequence shown here is derived from an EMBL/GenBank/DDBJ whole genome shotgun (WGS) entry which is preliminary data.</text>
</comment>
<protein>
    <submittedName>
        <fullName evidence="1">Uncharacterized protein</fullName>
    </submittedName>
</protein>
<dbReference type="Proteomes" id="UP000324222">
    <property type="component" value="Unassembled WGS sequence"/>
</dbReference>
<dbReference type="EMBL" id="VSRR010001346">
    <property type="protein sequence ID" value="MPC24579.1"/>
    <property type="molecule type" value="Genomic_DNA"/>
</dbReference>
<organism evidence="1 2">
    <name type="scientific">Portunus trituberculatus</name>
    <name type="common">Swimming crab</name>
    <name type="synonym">Neptunus trituberculatus</name>
    <dbReference type="NCBI Taxonomy" id="210409"/>
    <lineage>
        <taxon>Eukaryota</taxon>
        <taxon>Metazoa</taxon>
        <taxon>Ecdysozoa</taxon>
        <taxon>Arthropoda</taxon>
        <taxon>Crustacea</taxon>
        <taxon>Multicrustacea</taxon>
        <taxon>Malacostraca</taxon>
        <taxon>Eumalacostraca</taxon>
        <taxon>Eucarida</taxon>
        <taxon>Decapoda</taxon>
        <taxon>Pleocyemata</taxon>
        <taxon>Brachyura</taxon>
        <taxon>Eubrachyura</taxon>
        <taxon>Portunoidea</taxon>
        <taxon>Portunidae</taxon>
        <taxon>Portuninae</taxon>
        <taxon>Portunus</taxon>
    </lineage>
</organism>